<evidence type="ECO:0000256" key="1">
    <source>
        <dbReference type="SAM" id="SignalP"/>
    </source>
</evidence>
<dbReference type="Proteomes" id="UP001271007">
    <property type="component" value="Unassembled WGS sequence"/>
</dbReference>
<reference evidence="2" key="1">
    <citation type="submission" date="2023-04" db="EMBL/GenBank/DDBJ databases">
        <title>Black Yeasts Isolated from many extreme environments.</title>
        <authorList>
            <person name="Coleine C."/>
            <person name="Stajich J.E."/>
            <person name="Selbmann L."/>
        </authorList>
    </citation>
    <scope>NUCLEOTIDE SEQUENCE</scope>
    <source>
        <strain evidence="2">CCFEE 5312</strain>
    </source>
</reference>
<comment type="caution">
    <text evidence="2">The sequence shown here is derived from an EMBL/GenBank/DDBJ whole genome shotgun (WGS) entry which is preliminary data.</text>
</comment>
<sequence>MAFMAPPILFALAPLILGGSLAGILCCNDKRSIEFPEAVLAFDPSELRVKDLRRFQNGIQMNTTGMPEGRAMFSLAGNGGFEPVEGSFGGLDAKPYRGLHMGNLSFTVPGLEGDNGADVQGKWVIVSQGEEGEAGAARKFREVYGSLKAGKQDVQKMSADLVDAIMQAS</sequence>
<gene>
    <name evidence="2" type="ORF">LTR09_005925</name>
</gene>
<evidence type="ECO:0000313" key="3">
    <source>
        <dbReference type="Proteomes" id="UP001271007"/>
    </source>
</evidence>
<feature type="signal peptide" evidence="1">
    <location>
        <begin position="1"/>
        <end position="22"/>
    </location>
</feature>
<feature type="chain" id="PRO_5042519133" evidence="1">
    <location>
        <begin position="23"/>
        <end position="169"/>
    </location>
</feature>
<keyword evidence="3" id="KW-1185">Reference proteome</keyword>
<proteinExistence type="predicted"/>
<accession>A0AAJ0DF72</accession>
<name>A0AAJ0DF72_9PEZI</name>
<keyword evidence="1" id="KW-0732">Signal</keyword>
<dbReference type="EMBL" id="JAWDJX010000018">
    <property type="protein sequence ID" value="KAK3052861.1"/>
    <property type="molecule type" value="Genomic_DNA"/>
</dbReference>
<evidence type="ECO:0000313" key="2">
    <source>
        <dbReference type="EMBL" id="KAK3052861.1"/>
    </source>
</evidence>
<dbReference type="AlphaFoldDB" id="A0AAJ0DF72"/>
<organism evidence="2 3">
    <name type="scientific">Extremus antarcticus</name>
    <dbReference type="NCBI Taxonomy" id="702011"/>
    <lineage>
        <taxon>Eukaryota</taxon>
        <taxon>Fungi</taxon>
        <taxon>Dikarya</taxon>
        <taxon>Ascomycota</taxon>
        <taxon>Pezizomycotina</taxon>
        <taxon>Dothideomycetes</taxon>
        <taxon>Dothideomycetidae</taxon>
        <taxon>Mycosphaerellales</taxon>
        <taxon>Extremaceae</taxon>
        <taxon>Extremus</taxon>
    </lineage>
</organism>
<protein>
    <submittedName>
        <fullName evidence="2">Uncharacterized protein</fullName>
    </submittedName>
</protein>